<gene>
    <name evidence="1" type="ORF">K441DRAFT_351675</name>
</gene>
<organism evidence="1 2">
    <name type="scientific">Cenococcum geophilum 1.58</name>
    <dbReference type="NCBI Taxonomy" id="794803"/>
    <lineage>
        <taxon>Eukaryota</taxon>
        <taxon>Fungi</taxon>
        <taxon>Dikarya</taxon>
        <taxon>Ascomycota</taxon>
        <taxon>Pezizomycotina</taxon>
        <taxon>Dothideomycetes</taxon>
        <taxon>Pleosporomycetidae</taxon>
        <taxon>Gloniales</taxon>
        <taxon>Gloniaceae</taxon>
        <taxon>Cenococcum</taxon>
    </lineage>
</organism>
<accession>A0ACC8EME2</accession>
<evidence type="ECO:0000313" key="2">
    <source>
        <dbReference type="Proteomes" id="UP000250078"/>
    </source>
</evidence>
<reference evidence="1 2" key="1">
    <citation type="journal article" date="2016" name="Nat. Commun.">
        <title>Ectomycorrhizal ecology is imprinted in the genome of the dominant symbiotic fungus Cenococcum geophilum.</title>
        <authorList>
            <consortium name="DOE Joint Genome Institute"/>
            <person name="Peter M."/>
            <person name="Kohler A."/>
            <person name="Ohm R.A."/>
            <person name="Kuo A."/>
            <person name="Krutzmann J."/>
            <person name="Morin E."/>
            <person name="Arend M."/>
            <person name="Barry K.W."/>
            <person name="Binder M."/>
            <person name="Choi C."/>
            <person name="Clum A."/>
            <person name="Copeland A."/>
            <person name="Grisel N."/>
            <person name="Haridas S."/>
            <person name="Kipfer T."/>
            <person name="LaButti K."/>
            <person name="Lindquist E."/>
            <person name="Lipzen A."/>
            <person name="Maire R."/>
            <person name="Meier B."/>
            <person name="Mihaltcheva S."/>
            <person name="Molinier V."/>
            <person name="Murat C."/>
            <person name="Poggeler S."/>
            <person name="Quandt C.A."/>
            <person name="Sperisen C."/>
            <person name="Tritt A."/>
            <person name="Tisserant E."/>
            <person name="Crous P.W."/>
            <person name="Henrissat B."/>
            <person name="Nehls U."/>
            <person name="Egli S."/>
            <person name="Spatafora J.W."/>
            <person name="Grigoriev I.V."/>
            <person name="Martin F.M."/>
        </authorList>
    </citation>
    <scope>NUCLEOTIDE SEQUENCE [LARGE SCALE GENOMIC DNA]</scope>
    <source>
        <strain evidence="1 2">1.58</strain>
    </source>
</reference>
<sequence>MLIQDLEWGEAQGKRIPNSLLAPPPQPKALAQSQSPPRFDSVSRDLDLEQLKHDLLIQDESVSIPPARKIYPAVPAVQHKFKFSSRSDVWIHVEDAVHATKVISLPEFFWTYSADSPCMVCGGPFDPEIEGPIRTISLEPKELHARPPEKLLAAALSIRVHNRHLSCIRQSSTPFISISHVWDSAVAEAHLQGPDAAPELAAEELFKVVTKVLPAISANFSTATYRAEIWHDYLSVPQWNRQTQQQLLAMLPEIFEAADATIIYLHDISASLVLSIAQNAAFSPKKKYQNLVDFYSSVWFQRMWVSIEFTQCSQACILTKDMRLFAADGGKGWDSFTWLLQESRQCARSILLQVGPPTFFSWFGKSQIPIIGRILDQRRRDFLDLNSVTFGEALSFVAGRKCREYRDRFVAMGCLLMLNSEHPLHISLPQQPAEACLWIAQKCFERGDHSPLLIQQAGESPMTKAPWLVGHENMHELMWDLGSLVSRPRNAKITMLDKKLHLSLECVGTPGSLFFSKPNSPRELFETALTLILGIAVLRTAEHLVSAMGRIFGVPPVARPSDLPIELHDYLKQDPNFTTSLDGLVSEYLAPYGAMTPKPSRSPENKPLKRGKWNAVVAGLRLSRRPNAEDQYGSNPRARVATKIMQLLKLEQRLNGAYTAYSRFDFASASANGSTSYRDVVAMIQCPNCNNRYPYRFSILKGVDQNSLALFRIPGLGYASSLVDGVGLVISGKTLVGRFIYGTRACDCRNMETVVLNDTHRIQNFSSHSRQPFNPGAREYHVCEPPG</sequence>
<protein>
    <submittedName>
        <fullName evidence="1">Uncharacterized protein</fullName>
    </submittedName>
</protein>
<evidence type="ECO:0000313" key="1">
    <source>
        <dbReference type="EMBL" id="OCK87558.1"/>
    </source>
</evidence>
<proteinExistence type="predicted"/>
<dbReference type="EMBL" id="KV748259">
    <property type="protein sequence ID" value="OCK87558.1"/>
    <property type="molecule type" value="Genomic_DNA"/>
</dbReference>
<keyword evidence="2" id="KW-1185">Reference proteome</keyword>
<dbReference type="Proteomes" id="UP000250078">
    <property type="component" value="Unassembled WGS sequence"/>
</dbReference>
<name>A0ACC8EME2_9PEZI</name>